<accession>A0ABX1QDP7</accession>
<dbReference type="EMBL" id="WTVQ01000034">
    <property type="protein sequence ID" value="NMG76551.1"/>
    <property type="molecule type" value="Genomic_DNA"/>
</dbReference>
<name>A0ABX1QDP7_9RHOO</name>
<comment type="caution">
    <text evidence="1">The sequence shown here is derived from an EMBL/GenBank/DDBJ whole genome shotgun (WGS) entry which is preliminary data.</text>
</comment>
<protein>
    <submittedName>
        <fullName evidence="1">Anti-sigma factor</fullName>
    </submittedName>
</protein>
<sequence>MHGPISEDDLHSWVDGRLDAARRAEVEAWLAEDPARVERAEAWRKSNELLHAAYDAVLDEPVPARLRAIVEQQRRRPGAVRAAAVAAWVTVGALIGTGLGYRLGQSSPAAADELAALPRQAAVAHAVYSPEIKHPVEVGADQEQHLVTWLTKRLGAPVRIPDLASHGFALLGGRLLPATDGPSAQFMYEDDAGRRLTLYLSVRDGDTSTTAFRYAQENDVGVFYWVDGRFAYALSGQFGRDALLPLANTVYHQISP</sequence>
<evidence type="ECO:0000313" key="1">
    <source>
        <dbReference type="EMBL" id="NMG76551.1"/>
    </source>
</evidence>
<proteinExistence type="predicted"/>
<gene>
    <name evidence="1" type="ORF">GPA25_17460</name>
</gene>
<evidence type="ECO:0000313" key="2">
    <source>
        <dbReference type="Proteomes" id="UP000648984"/>
    </source>
</evidence>
<keyword evidence="2" id="KW-1185">Reference proteome</keyword>
<dbReference type="Proteomes" id="UP000648984">
    <property type="component" value="Unassembled WGS sequence"/>
</dbReference>
<organism evidence="1 2">
    <name type="scientific">Aromatoleum diolicum</name>
    <dbReference type="NCBI Taxonomy" id="75796"/>
    <lineage>
        <taxon>Bacteria</taxon>
        <taxon>Pseudomonadati</taxon>
        <taxon>Pseudomonadota</taxon>
        <taxon>Betaproteobacteria</taxon>
        <taxon>Rhodocyclales</taxon>
        <taxon>Rhodocyclaceae</taxon>
        <taxon>Aromatoleum</taxon>
    </lineage>
</organism>
<reference evidence="1 2" key="1">
    <citation type="submission" date="2019-12" db="EMBL/GenBank/DDBJ databases">
        <title>Comparative genomics gives insights into the taxonomy of the Azoarcus-Aromatoleum group and reveals separate origins of nif in the plant-associated Azoarcus and non-plant-associated Aromatoleum sub-groups.</title>
        <authorList>
            <person name="Lafos M."/>
            <person name="Maluk M."/>
            <person name="Batista M."/>
            <person name="Junghare M."/>
            <person name="Carmona M."/>
            <person name="Faoro H."/>
            <person name="Cruz L.M."/>
            <person name="Battistoni F."/>
            <person name="De Souza E."/>
            <person name="Pedrosa F."/>
            <person name="Chen W.-M."/>
            <person name="Poole P.S."/>
            <person name="Dixon R.A."/>
            <person name="James E.K."/>
        </authorList>
    </citation>
    <scope>NUCLEOTIDE SEQUENCE [LARGE SCALE GENOMIC DNA]</scope>
    <source>
        <strain evidence="1 2">22Lin</strain>
    </source>
</reference>